<dbReference type="OrthoDB" id="2677468at2"/>
<dbReference type="PANTHER" id="PTHR47245:SF1">
    <property type="entry name" value="FOLDASE PROTEIN PRSA"/>
    <property type="match status" value="1"/>
</dbReference>
<dbReference type="Gene3D" id="3.10.50.40">
    <property type="match status" value="1"/>
</dbReference>
<feature type="transmembrane region" description="Helical" evidence="7">
    <location>
        <begin position="6"/>
        <end position="26"/>
    </location>
</feature>
<evidence type="ECO:0000313" key="9">
    <source>
        <dbReference type="EMBL" id="MCY9598997.1"/>
    </source>
</evidence>
<reference evidence="9 12" key="2">
    <citation type="submission" date="2022-05" db="EMBL/GenBank/DDBJ databases">
        <title>Genome Sequencing of Bee-Associated Microbes.</title>
        <authorList>
            <person name="Dunlap C."/>
        </authorList>
    </citation>
    <scope>NUCLEOTIDE SEQUENCE [LARGE SCALE GENOMIC DNA]</scope>
    <source>
        <strain evidence="9 12">NRRL B-23120</strain>
    </source>
</reference>
<evidence type="ECO:0000313" key="12">
    <source>
        <dbReference type="Proteomes" id="UP001527202"/>
    </source>
</evidence>
<comment type="catalytic activity">
    <reaction evidence="1">
        <text>[protein]-peptidylproline (omega=180) = [protein]-peptidylproline (omega=0)</text>
        <dbReference type="Rhea" id="RHEA:16237"/>
        <dbReference type="Rhea" id="RHEA-COMP:10747"/>
        <dbReference type="Rhea" id="RHEA-COMP:10748"/>
        <dbReference type="ChEBI" id="CHEBI:83833"/>
        <dbReference type="ChEBI" id="CHEBI:83834"/>
        <dbReference type="EC" id="5.2.1.8"/>
    </reaction>
</comment>
<dbReference type="EMBL" id="JAMDMJ010000038">
    <property type="protein sequence ID" value="MCY9598997.1"/>
    <property type="molecule type" value="Genomic_DNA"/>
</dbReference>
<dbReference type="AlphaFoldDB" id="A0A410WQQ3"/>
<evidence type="ECO:0000256" key="5">
    <source>
        <dbReference type="ARBA" id="ARBA00023235"/>
    </source>
</evidence>
<evidence type="ECO:0000256" key="6">
    <source>
        <dbReference type="PROSITE-ProRule" id="PRU00278"/>
    </source>
</evidence>
<evidence type="ECO:0000313" key="11">
    <source>
        <dbReference type="Proteomes" id="UP000288943"/>
    </source>
</evidence>
<accession>A0A410WQQ3</accession>
<name>A0A410WQQ3_9BACL</name>
<keyword evidence="3" id="KW-0732">Signal</keyword>
<evidence type="ECO:0000256" key="3">
    <source>
        <dbReference type="ARBA" id="ARBA00022729"/>
    </source>
</evidence>
<dbReference type="InterPro" id="IPR027304">
    <property type="entry name" value="Trigger_fact/SurA_dom_sf"/>
</dbReference>
<dbReference type="GeneID" id="95373835"/>
<dbReference type="SUPFAM" id="SSF54534">
    <property type="entry name" value="FKBP-like"/>
    <property type="match status" value="1"/>
</dbReference>
<dbReference type="Proteomes" id="UP001527202">
    <property type="component" value="Unassembled WGS sequence"/>
</dbReference>
<feature type="domain" description="PpiC" evidence="8">
    <location>
        <begin position="173"/>
        <end position="264"/>
    </location>
</feature>
<dbReference type="Gene3D" id="1.10.4030.10">
    <property type="entry name" value="Porin chaperone SurA, peptide-binding domain"/>
    <property type="match status" value="1"/>
</dbReference>
<keyword evidence="12" id="KW-1185">Reference proteome</keyword>
<proteinExistence type="predicted"/>
<dbReference type="PANTHER" id="PTHR47245">
    <property type="entry name" value="PEPTIDYLPROLYL ISOMERASE"/>
    <property type="match status" value="1"/>
</dbReference>
<dbReference type="SUPFAM" id="SSF109998">
    <property type="entry name" value="Triger factor/SurA peptide-binding domain-like"/>
    <property type="match status" value="1"/>
</dbReference>
<evidence type="ECO:0000256" key="4">
    <source>
        <dbReference type="ARBA" id="ARBA00023110"/>
    </source>
</evidence>
<dbReference type="InterPro" id="IPR046357">
    <property type="entry name" value="PPIase_dom_sf"/>
</dbReference>
<evidence type="ECO:0000256" key="1">
    <source>
        <dbReference type="ARBA" id="ARBA00000971"/>
    </source>
</evidence>
<dbReference type="InterPro" id="IPR050245">
    <property type="entry name" value="PrsA_foldase"/>
</dbReference>
<dbReference type="Pfam" id="PF00639">
    <property type="entry name" value="Rotamase"/>
    <property type="match status" value="1"/>
</dbReference>
<keyword evidence="7" id="KW-1133">Transmembrane helix</keyword>
<sequence>MHNVKVLWGAILALSIGVIVLLSLYLSDTGLGKKPEAGGRSGDTPADGHIVARITGREITQGELTEMLTKHYGAEMLNQMLDRETLRLEAKEQGVDIGEAEISRELKRMQQGYENEQNFYDSMKEQLGMSKEDVKEDVLYKLLLEKLATHDVEIADDRITKYIQGHPEEFKQTSQIHLHKMVVSTLDQAKKATAAYRGGESFTTLARDRSLDDSGSQGGDLGWMEEDDPFQPAEIMKAARKLGVGQLSAPVKTAGGYALILITEKRMNTGPDEAAIRESVRKQLALQEAPPLNDYLLSLRQKWKATIADPGLNPNS</sequence>
<protein>
    <recommendedName>
        <fullName evidence="2">peptidylprolyl isomerase</fullName>
        <ecNumber evidence="2">5.2.1.8</ecNumber>
    </recommendedName>
</protein>
<reference evidence="10 11" key="1">
    <citation type="submission" date="2018-01" db="EMBL/GenBank/DDBJ databases">
        <title>The whole genome sequencing and assembly of Paenibacillus chitinolyticus KCCM 41400 strain.</title>
        <authorList>
            <person name="Kim J.-Y."/>
            <person name="Park M.-K."/>
            <person name="Lee Y.-J."/>
            <person name="Yi H."/>
            <person name="Bahn Y.-S."/>
            <person name="Kim J.F."/>
            <person name="Lee D.-W."/>
        </authorList>
    </citation>
    <scope>NUCLEOTIDE SEQUENCE [LARGE SCALE GENOMIC DNA]</scope>
    <source>
        <strain evidence="10 11">KCCM 41400</strain>
    </source>
</reference>
<dbReference type="GO" id="GO:0003755">
    <property type="term" value="F:peptidyl-prolyl cis-trans isomerase activity"/>
    <property type="evidence" value="ECO:0007669"/>
    <property type="project" value="UniProtKB-KW"/>
</dbReference>
<organism evidence="10 11">
    <name type="scientific">Paenibacillus chitinolyticus</name>
    <dbReference type="NCBI Taxonomy" id="79263"/>
    <lineage>
        <taxon>Bacteria</taxon>
        <taxon>Bacillati</taxon>
        <taxon>Bacillota</taxon>
        <taxon>Bacilli</taxon>
        <taxon>Bacillales</taxon>
        <taxon>Paenibacillaceae</taxon>
        <taxon>Paenibacillus</taxon>
    </lineage>
</organism>
<evidence type="ECO:0000313" key="10">
    <source>
        <dbReference type="EMBL" id="QAV16766.1"/>
    </source>
</evidence>
<evidence type="ECO:0000256" key="7">
    <source>
        <dbReference type="SAM" id="Phobius"/>
    </source>
</evidence>
<dbReference type="KEGG" id="pchi:PC41400_03260"/>
<dbReference type="InterPro" id="IPR000297">
    <property type="entry name" value="PPIase_PpiC"/>
</dbReference>
<keyword evidence="7" id="KW-0812">Transmembrane</keyword>
<evidence type="ECO:0000256" key="2">
    <source>
        <dbReference type="ARBA" id="ARBA00013194"/>
    </source>
</evidence>
<keyword evidence="7" id="KW-0472">Membrane</keyword>
<dbReference type="Proteomes" id="UP000288943">
    <property type="component" value="Chromosome"/>
</dbReference>
<keyword evidence="4 6" id="KW-0697">Rotamase</keyword>
<keyword evidence="5 6" id="KW-0413">Isomerase</keyword>
<dbReference type="EMBL" id="CP026520">
    <property type="protein sequence ID" value="QAV16766.1"/>
    <property type="molecule type" value="Genomic_DNA"/>
</dbReference>
<dbReference type="EC" id="5.2.1.8" evidence="2"/>
<gene>
    <name evidence="9" type="ORF">M5X16_24890</name>
    <name evidence="10" type="ORF">PC41400_03260</name>
</gene>
<evidence type="ECO:0000259" key="8">
    <source>
        <dbReference type="PROSITE" id="PS50198"/>
    </source>
</evidence>
<dbReference type="RefSeq" id="WP_042235258.1">
    <property type="nucleotide sequence ID" value="NZ_CP026520.1"/>
</dbReference>
<dbReference type="PROSITE" id="PS50198">
    <property type="entry name" value="PPIC_PPIASE_2"/>
    <property type="match status" value="1"/>
</dbReference>